<evidence type="ECO:0000256" key="1">
    <source>
        <dbReference type="SAM" id="SignalP"/>
    </source>
</evidence>
<sequence length="165" mass="18620">MVDWANVRWWVSLVTSNLLGGVSHAKDWLKHLAPVLWPKDKAKVNSEPEAELRALRTDLLQETQGLLTVAHDLISQAEKRDASSVGWEARLNKRDAGLDELAGRLNKQADYLTKLEARLDLWEKDLRAREDALRGVEEGCSALEGTLRGLFYDIRGVLRPPKDGR</sequence>
<dbReference type="Proteomes" id="UP000325434">
    <property type="component" value="Unassembled WGS sequence"/>
</dbReference>
<dbReference type="EMBL" id="QQZZ01000034">
    <property type="protein sequence ID" value="RMZ46416.1"/>
    <property type="molecule type" value="Genomic_DNA"/>
</dbReference>
<reference evidence="3 4" key="1">
    <citation type="submission" date="2018-07" db="EMBL/GenBank/DDBJ databases">
        <title>Identification of spontaneous genetic mutation associated with occurrence of a yellow conidial color mutant of Aspergillus flavus.</title>
        <authorList>
            <person name="Chang P.-K."/>
            <person name="Mack B.M."/>
            <person name="Scharfenstein L."/>
            <person name="Gilbert M.K."/>
        </authorList>
    </citation>
    <scope>NUCLEOTIDE SEQUENCE [LARGE SCALE GENOMIC DNA]</scope>
    <source>
        <strain evidence="3 4">CA14</strain>
    </source>
</reference>
<evidence type="ECO:0000313" key="4">
    <source>
        <dbReference type="Proteomes" id="UP000275480"/>
    </source>
</evidence>
<dbReference type="OrthoDB" id="5960234at2759"/>
<evidence type="ECO:0000313" key="3">
    <source>
        <dbReference type="EMBL" id="RMZ46416.1"/>
    </source>
</evidence>
<dbReference type="Proteomes" id="UP000275480">
    <property type="component" value="Unassembled WGS sequence"/>
</dbReference>
<protein>
    <submittedName>
        <fullName evidence="2">Uncharacterized protein</fullName>
    </submittedName>
</protein>
<accession>A0A3M7KBY4</accession>
<proteinExistence type="predicted"/>
<keyword evidence="1" id="KW-0732">Signal</keyword>
<dbReference type="OMA" id="RWWVSLV"/>
<organism evidence="2">
    <name type="scientific">Aspergillus flavus</name>
    <dbReference type="NCBI Taxonomy" id="5059"/>
    <lineage>
        <taxon>Eukaryota</taxon>
        <taxon>Fungi</taxon>
        <taxon>Dikarya</taxon>
        <taxon>Ascomycota</taxon>
        <taxon>Pezizomycotina</taxon>
        <taxon>Eurotiomycetes</taxon>
        <taxon>Eurotiomycetidae</taxon>
        <taxon>Eurotiales</taxon>
        <taxon>Aspergillaceae</taxon>
        <taxon>Aspergillus</taxon>
        <taxon>Aspergillus subgen. Circumdati</taxon>
    </lineage>
</organism>
<reference evidence="2" key="2">
    <citation type="submission" date="2019-04" db="EMBL/GenBank/DDBJ databases">
        <title>Friends and foes A comparative genomics study of 23 Aspergillus species from section Flavi.</title>
        <authorList>
            <consortium name="DOE Joint Genome Institute"/>
            <person name="Kjaerbolling I."/>
            <person name="Vesth T."/>
            <person name="Frisvad J.C."/>
            <person name="Nybo J.L."/>
            <person name="Theobald S."/>
            <person name="Kildgaard S."/>
            <person name="Isbrandt T."/>
            <person name="Kuo A."/>
            <person name="Sato A."/>
            <person name="Lyhne E.K."/>
            <person name="Kogle M.E."/>
            <person name="Wiebenga A."/>
            <person name="Kun R.S."/>
            <person name="Lubbers R.J."/>
            <person name="Makela M.R."/>
            <person name="Barry K."/>
            <person name="Chovatia M."/>
            <person name="Clum A."/>
            <person name="Daum C."/>
            <person name="Haridas S."/>
            <person name="He G."/>
            <person name="LaButti K."/>
            <person name="Lipzen A."/>
            <person name="Mondo S."/>
            <person name="Riley R."/>
            <person name="Salamov A."/>
            <person name="Simmons B.A."/>
            <person name="Magnuson J.K."/>
            <person name="Henrissat B."/>
            <person name="Mortensen U.H."/>
            <person name="Larsen T.O."/>
            <person name="Devries R.P."/>
            <person name="Grigoriev I.V."/>
            <person name="Machida M."/>
            <person name="Baker S.E."/>
            <person name="Andersen M.R."/>
        </authorList>
    </citation>
    <scope>NUCLEOTIDE SEQUENCE [LARGE SCALE GENOMIC DNA]</scope>
    <source>
        <strain evidence="2">CBS 121.62</strain>
    </source>
</reference>
<feature type="chain" id="PRO_5044081802" evidence="1">
    <location>
        <begin position="26"/>
        <end position="165"/>
    </location>
</feature>
<name>A0A3M7KBY4_ASPFL</name>
<dbReference type="VEuPathDB" id="FungiDB:AFLA_013267"/>
<evidence type="ECO:0000313" key="2">
    <source>
        <dbReference type="EMBL" id="KAB8246177.1"/>
    </source>
</evidence>
<dbReference type="EMBL" id="ML734602">
    <property type="protein sequence ID" value="KAB8246177.1"/>
    <property type="molecule type" value="Genomic_DNA"/>
</dbReference>
<gene>
    <name evidence="2" type="ORF">BDV35DRAFT_393136</name>
    <name evidence="3" type="ORF">CA14_008214</name>
</gene>
<dbReference type="AlphaFoldDB" id="A0A3M7KBY4"/>
<feature type="signal peptide" evidence="1">
    <location>
        <begin position="1"/>
        <end position="25"/>
    </location>
</feature>
<dbReference type="VEuPathDB" id="FungiDB:F9C07_2287668"/>